<dbReference type="Pfam" id="PF00078">
    <property type="entry name" value="RVT_1"/>
    <property type="match status" value="1"/>
</dbReference>
<gene>
    <name evidence="2" type="ORF">Slati_3980500</name>
</gene>
<accession>A0AAW2TSR9</accession>
<dbReference type="InterPro" id="IPR043502">
    <property type="entry name" value="DNA/RNA_pol_sf"/>
</dbReference>
<dbReference type="PROSITE" id="PS50878">
    <property type="entry name" value="RT_POL"/>
    <property type="match status" value="1"/>
</dbReference>
<evidence type="ECO:0000259" key="1">
    <source>
        <dbReference type="PROSITE" id="PS50878"/>
    </source>
</evidence>
<dbReference type="PANTHER" id="PTHR33116">
    <property type="entry name" value="REVERSE TRANSCRIPTASE ZINC-BINDING DOMAIN-CONTAINING PROTEIN-RELATED-RELATED"/>
    <property type="match status" value="1"/>
</dbReference>
<dbReference type="EMBL" id="JACGWN010000014">
    <property type="protein sequence ID" value="KAL0406666.1"/>
    <property type="molecule type" value="Genomic_DNA"/>
</dbReference>
<organism evidence="2">
    <name type="scientific">Sesamum latifolium</name>
    <dbReference type="NCBI Taxonomy" id="2727402"/>
    <lineage>
        <taxon>Eukaryota</taxon>
        <taxon>Viridiplantae</taxon>
        <taxon>Streptophyta</taxon>
        <taxon>Embryophyta</taxon>
        <taxon>Tracheophyta</taxon>
        <taxon>Spermatophyta</taxon>
        <taxon>Magnoliopsida</taxon>
        <taxon>eudicotyledons</taxon>
        <taxon>Gunneridae</taxon>
        <taxon>Pentapetalae</taxon>
        <taxon>asterids</taxon>
        <taxon>lamiids</taxon>
        <taxon>Lamiales</taxon>
        <taxon>Pedaliaceae</taxon>
        <taxon>Sesamum</taxon>
    </lineage>
</organism>
<feature type="domain" description="Reverse transcriptase" evidence="1">
    <location>
        <begin position="31"/>
        <end position="240"/>
    </location>
</feature>
<name>A0AAW2TSR9_9LAMI</name>
<dbReference type="SUPFAM" id="SSF56672">
    <property type="entry name" value="DNA/RNA polymerases"/>
    <property type="match status" value="1"/>
</dbReference>
<protein>
    <recommendedName>
        <fullName evidence="1">Reverse transcriptase domain-containing protein</fullName>
    </recommendedName>
</protein>
<reference evidence="2" key="1">
    <citation type="submission" date="2020-06" db="EMBL/GenBank/DDBJ databases">
        <authorList>
            <person name="Li T."/>
            <person name="Hu X."/>
            <person name="Zhang T."/>
            <person name="Song X."/>
            <person name="Zhang H."/>
            <person name="Dai N."/>
            <person name="Sheng W."/>
            <person name="Hou X."/>
            <person name="Wei L."/>
        </authorList>
    </citation>
    <scope>NUCLEOTIDE SEQUENCE</scope>
    <source>
        <strain evidence="2">KEN1</strain>
        <tissue evidence="2">Leaf</tissue>
    </source>
</reference>
<evidence type="ECO:0000313" key="2">
    <source>
        <dbReference type="EMBL" id="KAL0406666.1"/>
    </source>
</evidence>
<dbReference type="InterPro" id="IPR000477">
    <property type="entry name" value="RT_dom"/>
</dbReference>
<comment type="caution">
    <text evidence="2">The sequence shown here is derived from an EMBL/GenBank/DDBJ whole genome shotgun (WGS) entry which is preliminary data.</text>
</comment>
<sequence>MNNALLQLFTSEEITLALKQMHPLKSSGPDDFLNNGSFNPLVNITHIVLIPKCLNPHEMSHFRPIILYRYITDNVLVTYELNHFLKYKNKGKKSYVFLKLDVSKAYDRVERRFLESVLIRLGFHPRFVSLIMTCVTTVSFSYLLNEAFSGMIHKVETEGHIERIAVSRIALTVPHLLFADDTLIFCQASLEALSCIRGILQSFENASGLKINTYKSAMVFSRNVEEDSRFELANILGVTVAPKHDKYIGLPTVVGRSKRELFEGIKDRIWHKLHSWLAKKLSQAGWAVLLKTVLQSIHIYAMSCFWLPDSFLSEIESTMANFFWHGGNESKIHWMAWAKLCKSKANGGFGFHRLKECNLALLAKQAWRVALCPGNILNVVIGQKYFPCATFYEARLGVSPSYT</sequence>
<dbReference type="AlphaFoldDB" id="A0AAW2TSR9"/>
<proteinExistence type="predicted"/>
<dbReference type="PANTHER" id="PTHR33116:SF86">
    <property type="entry name" value="REVERSE TRANSCRIPTASE DOMAIN-CONTAINING PROTEIN"/>
    <property type="match status" value="1"/>
</dbReference>
<reference evidence="2" key="2">
    <citation type="journal article" date="2024" name="Plant">
        <title>Genomic evolution and insights into agronomic trait innovations of Sesamum species.</title>
        <authorList>
            <person name="Miao H."/>
            <person name="Wang L."/>
            <person name="Qu L."/>
            <person name="Liu H."/>
            <person name="Sun Y."/>
            <person name="Le M."/>
            <person name="Wang Q."/>
            <person name="Wei S."/>
            <person name="Zheng Y."/>
            <person name="Lin W."/>
            <person name="Duan Y."/>
            <person name="Cao H."/>
            <person name="Xiong S."/>
            <person name="Wang X."/>
            <person name="Wei L."/>
            <person name="Li C."/>
            <person name="Ma Q."/>
            <person name="Ju M."/>
            <person name="Zhao R."/>
            <person name="Li G."/>
            <person name="Mu C."/>
            <person name="Tian Q."/>
            <person name="Mei H."/>
            <person name="Zhang T."/>
            <person name="Gao T."/>
            <person name="Zhang H."/>
        </authorList>
    </citation>
    <scope>NUCLEOTIDE SEQUENCE</scope>
    <source>
        <strain evidence="2">KEN1</strain>
    </source>
</reference>